<proteinExistence type="predicted"/>
<organism evidence="7 8">
    <name type="scientific">Candidatus Schekmanbacteria bacterium RBG_13_48_7</name>
    <dbReference type="NCBI Taxonomy" id="1817878"/>
    <lineage>
        <taxon>Bacteria</taxon>
        <taxon>Candidatus Schekmaniibacteriota</taxon>
    </lineage>
</organism>
<dbReference type="GO" id="GO:0000160">
    <property type="term" value="P:phosphorelay signal transduction system"/>
    <property type="evidence" value="ECO:0007669"/>
    <property type="project" value="UniProtKB-KW"/>
</dbReference>
<dbReference type="EMBL" id="MGDD01000331">
    <property type="protein sequence ID" value="OGL42242.1"/>
    <property type="molecule type" value="Genomic_DNA"/>
</dbReference>
<evidence type="ECO:0000256" key="2">
    <source>
        <dbReference type="ARBA" id="ARBA00023012"/>
    </source>
</evidence>
<dbReference type="InterPro" id="IPR050595">
    <property type="entry name" value="Bact_response_regulator"/>
</dbReference>
<dbReference type="Pfam" id="PF00072">
    <property type="entry name" value="Response_reg"/>
    <property type="match status" value="1"/>
</dbReference>
<keyword evidence="1 5" id="KW-0597">Phosphoprotein</keyword>
<dbReference type="FunFam" id="3.40.50.2300:FF:000018">
    <property type="entry name" value="DNA-binding transcriptional regulator NtrC"/>
    <property type="match status" value="1"/>
</dbReference>
<keyword evidence="2" id="KW-0902">Two-component regulatory system</keyword>
<sequence>MPGEKVLLVDDEEEFTSVLSERMESRGLNVDIADSGISALDKVHEHPYDVIILDLAMPGMDGIETLKRIRELNPDLQVILLTGHATLEKGVEAVKLGAMDFLEKPADIQQLMQKIKDAKANRMLLVQKKTEEKIKNILRTKGW</sequence>
<reference evidence="7 8" key="1">
    <citation type="journal article" date="2016" name="Nat. Commun.">
        <title>Thousands of microbial genomes shed light on interconnected biogeochemical processes in an aquifer system.</title>
        <authorList>
            <person name="Anantharaman K."/>
            <person name="Brown C.T."/>
            <person name="Hug L.A."/>
            <person name="Sharon I."/>
            <person name="Castelle C.J."/>
            <person name="Probst A.J."/>
            <person name="Thomas B.C."/>
            <person name="Singh A."/>
            <person name="Wilkins M.J."/>
            <person name="Karaoz U."/>
            <person name="Brodie E.L."/>
            <person name="Williams K.H."/>
            <person name="Hubbard S.S."/>
            <person name="Banfield J.F."/>
        </authorList>
    </citation>
    <scope>NUCLEOTIDE SEQUENCE [LARGE SCALE GENOMIC DNA]</scope>
</reference>
<name>A0A1F7RL25_9BACT</name>
<gene>
    <name evidence="7" type="ORF">A2161_06770</name>
</gene>
<evidence type="ECO:0000256" key="5">
    <source>
        <dbReference type="PROSITE-ProRule" id="PRU00169"/>
    </source>
</evidence>
<evidence type="ECO:0000313" key="7">
    <source>
        <dbReference type="EMBL" id="OGL42242.1"/>
    </source>
</evidence>
<evidence type="ECO:0000256" key="4">
    <source>
        <dbReference type="ARBA" id="ARBA00023163"/>
    </source>
</evidence>
<keyword evidence="4" id="KW-0804">Transcription</keyword>
<dbReference type="InterPro" id="IPR001789">
    <property type="entry name" value="Sig_transdc_resp-reg_receiver"/>
</dbReference>
<evidence type="ECO:0000256" key="1">
    <source>
        <dbReference type="ARBA" id="ARBA00022553"/>
    </source>
</evidence>
<dbReference type="PANTHER" id="PTHR44591">
    <property type="entry name" value="STRESS RESPONSE REGULATOR PROTEIN 1"/>
    <property type="match status" value="1"/>
</dbReference>
<dbReference type="PANTHER" id="PTHR44591:SF14">
    <property type="entry name" value="PROTEIN PILG"/>
    <property type="match status" value="1"/>
</dbReference>
<feature type="domain" description="Response regulatory" evidence="6">
    <location>
        <begin position="5"/>
        <end position="119"/>
    </location>
</feature>
<evidence type="ECO:0000259" key="6">
    <source>
        <dbReference type="PROSITE" id="PS50110"/>
    </source>
</evidence>
<accession>A0A1F7RL25</accession>
<keyword evidence="3" id="KW-0805">Transcription regulation</keyword>
<dbReference type="SMART" id="SM00448">
    <property type="entry name" value="REC"/>
    <property type="match status" value="1"/>
</dbReference>
<feature type="modified residue" description="4-aspartylphosphate" evidence="5">
    <location>
        <position position="54"/>
    </location>
</feature>
<comment type="caution">
    <text evidence="7">The sequence shown here is derived from an EMBL/GenBank/DDBJ whole genome shotgun (WGS) entry which is preliminary data.</text>
</comment>
<dbReference type="Gene3D" id="3.40.50.2300">
    <property type="match status" value="1"/>
</dbReference>
<protein>
    <submittedName>
        <fullName evidence="7">Two-component system response regulator</fullName>
    </submittedName>
</protein>
<dbReference type="PROSITE" id="PS50110">
    <property type="entry name" value="RESPONSE_REGULATORY"/>
    <property type="match status" value="1"/>
</dbReference>
<dbReference type="Proteomes" id="UP000179266">
    <property type="component" value="Unassembled WGS sequence"/>
</dbReference>
<evidence type="ECO:0000256" key="3">
    <source>
        <dbReference type="ARBA" id="ARBA00023015"/>
    </source>
</evidence>
<dbReference type="SUPFAM" id="SSF52172">
    <property type="entry name" value="CheY-like"/>
    <property type="match status" value="1"/>
</dbReference>
<dbReference type="AlphaFoldDB" id="A0A1F7RL25"/>
<evidence type="ECO:0000313" key="8">
    <source>
        <dbReference type="Proteomes" id="UP000179266"/>
    </source>
</evidence>
<dbReference type="InterPro" id="IPR011006">
    <property type="entry name" value="CheY-like_superfamily"/>
</dbReference>